<protein>
    <submittedName>
        <fullName evidence="1">Uncharacterized protein</fullName>
    </submittedName>
</protein>
<comment type="caution">
    <text evidence="1">The sequence shown here is derived from an EMBL/GenBank/DDBJ whole genome shotgun (WGS) entry which is preliminary data.</text>
</comment>
<reference evidence="2" key="1">
    <citation type="journal article" date="2016" name="Nat. Biotechnol.">
        <title>Sequencing wild and cultivated cassava and related species reveals extensive interspecific hybridization and genetic diversity.</title>
        <authorList>
            <person name="Bredeson J.V."/>
            <person name="Lyons J.B."/>
            <person name="Prochnik S.E."/>
            <person name="Wu G.A."/>
            <person name="Ha C.M."/>
            <person name="Edsinger-Gonzales E."/>
            <person name="Grimwood J."/>
            <person name="Schmutz J."/>
            <person name="Rabbi I.Y."/>
            <person name="Egesi C."/>
            <person name="Nauluvula P."/>
            <person name="Lebot V."/>
            <person name="Ndunguru J."/>
            <person name="Mkamilo G."/>
            <person name="Bart R.S."/>
            <person name="Setter T.L."/>
            <person name="Gleadow R.M."/>
            <person name="Kulakow P."/>
            <person name="Ferguson M.E."/>
            <person name="Rounsley S."/>
            <person name="Rokhsar D.S."/>
        </authorList>
    </citation>
    <scope>NUCLEOTIDE SEQUENCE [LARGE SCALE GENOMIC DNA]</scope>
    <source>
        <strain evidence="2">cv. AM560-2</strain>
    </source>
</reference>
<accession>A0ACB7G3G4</accession>
<name>A0ACB7G3G4_MANES</name>
<proteinExistence type="predicted"/>
<evidence type="ECO:0000313" key="1">
    <source>
        <dbReference type="EMBL" id="KAG8634620.1"/>
    </source>
</evidence>
<evidence type="ECO:0000313" key="2">
    <source>
        <dbReference type="Proteomes" id="UP000091857"/>
    </source>
</evidence>
<dbReference type="EMBL" id="CM004403">
    <property type="protein sequence ID" value="KAG8634620.1"/>
    <property type="molecule type" value="Genomic_DNA"/>
</dbReference>
<organism evidence="1 2">
    <name type="scientific">Manihot esculenta</name>
    <name type="common">Cassava</name>
    <name type="synonym">Jatropha manihot</name>
    <dbReference type="NCBI Taxonomy" id="3983"/>
    <lineage>
        <taxon>Eukaryota</taxon>
        <taxon>Viridiplantae</taxon>
        <taxon>Streptophyta</taxon>
        <taxon>Embryophyta</taxon>
        <taxon>Tracheophyta</taxon>
        <taxon>Spermatophyta</taxon>
        <taxon>Magnoliopsida</taxon>
        <taxon>eudicotyledons</taxon>
        <taxon>Gunneridae</taxon>
        <taxon>Pentapetalae</taxon>
        <taxon>rosids</taxon>
        <taxon>fabids</taxon>
        <taxon>Malpighiales</taxon>
        <taxon>Euphorbiaceae</taxon>
        <taxon>Crotonoideae</taxon>
        <taxon>Manihoteae</taxon>
        <taxon>Manihot</taxon>
    </lineage>
</organism>
<dbReference type="Proteomes" id="UP000091857">
    <property type="component" value="Chromosome 17"/>
</dbReference>
<keyword evidence="2" id="KW-1185">Reference proteome</keyword>
<gene>
    <name evidence="1" type="ORF">MANES_17G063300v8</name>
</gene>
<sequence>MEWTPMKSKPDLSSSLRSNYLKLKYSQALWVSLKSCYYRKLVLRRTMESSPQTVSFGKSIIVPSVQKLAEESLLTIPPRYVRSDQDPPTISDESSLLSSVPVIDLEKLAFGDSMDSELESLHSACREWGFFQVVNHGLSTDFLEEVKLEIESFFGLPYEQKKQLWQKPDNQEGFGQLFVVSEEQKLDWSDMFGITTLPFNLRNNDLFDKLPPKLRGILETYASEMKKLALVILGHMAKALNMKAEEMSELFNDGVQSMRMNYYPPCPEPEKAIGLTPHSDADALTIVFQLNETEGLQIRKEGRWVPVKPLPNAFIVNIGDIMEIVSNGIYRSIEHRATVNSTRKRLSIATFYCSNLGSVLGPAASLTGPQNPAIFKQVPLEKYLKEFFARKVYGKSYLEAMRIEDGENNI</sequence>